<dbReference type="Pfam" id="PF00940">
    <property type="entry name" value="RNA_pol"/>
    <property type="match status" value="1"/>
</dbReference>
<organism evidence="14 15">
    <name type="scientific">Cercophora scortea</name>
    <dbReference type="NCBI Taxonomy" id="314031"/>
    <lineage>
        <taxon>Eukaryota</taxon>
        <taxon>Fungi</taxon>
        <taxon>Dikarya</taxon>
        <taxon>Ascomycota</taxon>
        <taxon>Pezizomycotina</taxon>
        <taxon>Sordariomycetes</taxon>
        <taxon>Sordariomycetidae</taxon>
        <taxon>Sordariales</taxon>
        <taxon>Lasiosphaeriaceae</taxon>
        <taxon>Cercophora</taxon>
    </lineage>
</organism>
<evidence type="ECO:0000256" key="12">
    <source>
        <dbReference type="SAM" id="MobiDB-lite"/>
    </source>
</evidence>
<evidence type="ECO:0000256" key="11">
    <source>
        <dbReference type="RuleBase" id="RU003805"/>
    </source>
</evidence>
<dbReference type="PANTHER" id="PTHR10102">
    <property type="entry name" value="DNA-DIRECTED RNA POLYMERASE, MITOCHONDRIAL"/>
    <property type="match status" value="1"/>
</dbReference>
<feature type="compositionally biased region" description="Low complexity" evidence="12">
    <location>
        <begin position="1324"/>
        <end position="1345"/>
    </location>
</feature>
<proteinExistence type="inferred from homology"/>
<keyword evidence="6 11" id="KW-0548">Nucleotidyltransferase</keyword>
<evidence type="ECO:0000256" key="10">
    <source>
        <dbReference type="ARBA" id="ARBA00048552"/>
    </source>
</evidence>
<dbReference type="InterPro" id="IPR024075">
    <property type="entry name" value="DNA-dir_RNA_pol_helix_hairp_sf"/>
</dbReference>
<dbReference type="GO" id="GO:0034245">
    <property type="term" value="C:mitochondrial DNA-directed RNA polymerase complex"/>
    <property type="evidence" value="ECO:0007669"/>
    <property type="project" value="TreeGrafter"/>
</dbReference>
<dbReference type="GO" id="GO:0001018">
    <property type="term" value="F:mitochondrial promoter sequence-specific DNA binding"/>
    <property type="evidence" value="ECO:0007669"/>
    <property type="project" value="TreeGrafter"/>
</dbReference>
<dbReference type="InterPro" id="IPR029262">
    <property type="entry name" value="RPOL_N"/>
</dbReference>
<reference evidence="14" key="1">
    <citation type="journal article" date="2023" name="Mol. Phylogenet. Evol.">
        <title>Genome-scale phylogeny and comparative genomics of the fungal order Sordariales.</title>
        <authorList>
            <person name="Hensen N."/>
            <person name="Bonometti L."/>
            <person name="Westerberg I."/>
            <person name="Brannstrom I.O."/>
            <person name="Guillou S."/>
            <person name="Cros-Aarteil S."/>
            <person name="Calhoun S."/>
            <person name="Haridas S."/>
            <person name="Kuo A."/>
            <person name="Mondo S."/>
            <person name="Pangilinan J."/>
            <person name="Riley R."/>
            <person name="LaButti K."/>
            <person name="Andreopoulos B."/>
            <person name="Lipzen A."/>
            <person name="Chen C."/>
            <person name="Yan M."/>
            <person name="Daum C."/>
            <person name="Ng V."/>
            <person name="Clum A."/>
            <person name="Steindorff A."/>
            <person name="Ohm R.A."/>
            <person name="Martin F."/>
            <person name="Silar P."/>
            <person name="Natvig D.O."/>
            <person name="Lalanne C."/>
            <person name="Gautier V."/>
            <person name="Ament-Velasquez S.L."/>
            <person name="Kruys A."/>
            <person name="Hutchinson M.I."/>
            <person name="Powell A.J."/>
            <person name="Barry K."/>
            <person name="Miller A.N."/>
            <person name="Grigoriev I.V."/>
            <person name="Debuchy R."/>
            <person name="Gladieux P."/>
            <person name="Hiltunen Thoren M."/>
            <person name="Johannesson H."/>
        </authorList>
    </citation>
    <scope>NUCLEOTIDE SEQUENCE</scope>
    <source>
        <strain evidence="14">SMH4131-1</strain>
    </source>
</reference>
<dbReference type="FunFam" id="1.10.150.20:FF:000041">
    <property type="entry name" value="DNA-directed RNA polymerase"/>
    <property type="match status" value="1"/>
</dbReference>
<dbReference type="EC" id="2.7.7.6" evidence="11"/>
<feature type="region of interest" description="Disordered" evidence="12">
    <location>
        <begin position="299"/>
        <end position="337"/>
    </location>
</feature>
<dbReference type="GO" id="GO:0006390">
    <property type="term" value="P:mitochondrial transcription"/>
    <property type="evidence" value="ECO:0007669"/>
    <property type="project" value="TreeGrafter"/>
</dbReference>
<evidence type="ECO:0000256" key="8">
    <source>
        <dbReference type="ARBA" id="ARBA00023128"/>
    </source>
</evidence>
<protein>
    <recommendedName>
        <fullName evidence="11">DNA-directed RNA polymerase</fullName>
        <ecNumber evidence="11">2.7.7.6</ecNumber>
    </recommendedName>
</protein>
<feature type="region of interest" description="Disordered" evidence="12">
    <location>
        <begin position="520"/>
        <end position="546"/>
    </location>
</feature>
<keyword evidence="5 11" id="KW-0808">Transferase</keyword>
<evidence type="ECO:0000256" key="9">
    <source>
        <dbReference type="ARBA" id="ARBA00023163"/>
    </source>
</evidence>
<evidence type="ECO:0000256" key="3">
    <source>
        <dbReference type="ARBA" id="ARBA00009493"/>
    </source>
</evidence>
<comment type="function">
    <text evidence="1 11">DNA-dependent RNA polymerase catalyzes the transcription of DNA into RNA using the four ribonucleoside triphosphates as substrates.</text>
</comment>
<dbReference type="InterPro" id="IPR037159">
    <property type="entry name" value="RNA_POL_N_sf"/>
</dbReference>
<evidence type="ECO:0000256" key="6">
    <source>
        <dbReference type="ARBA" id="ARBA00022695"/>
    </source>
</evidence>
<dbReference type="Proteomes" id="UP001286456">
    <property type="component" value="Unassembled WGS sequence"/>
</dbReference>
<keyword evidence="4 11" id="KW-0240">DNA-directed RNA polymerase</keyword>
<dbReference type="InterPro" id="IPR002092">
    <property type="entry name" value="DNA-dir_Rpol_phage-type"/>
</dbReference>
<comment type="similarity">
    <text evidence="3 11">Belongs to the phage and mitochondrial RNA polymerase family.</text>
</comment>
<comment type="caution">
    <text evidence="14">The sequence shown here is derived from an EMBL/GenBank/DDBJ whole genome shotgun (WGS) entry which is preliminary data.</text>
</comment>
<dbReference type="EMBL" id="JAUEPO010000004">
    <property type="protein sequence ID" value="KAK3323803.1"/>
    <property type="molecule type" value="Genomic_DNA"/>
</dbReference>
<accession>A0AAE0IEM3</accession>
<evidence type="ECO:0000313" key="14">
    <source>
        <dbReference type="EMBL" id="KAK3323803.1"/>
    </source>
</evidence>
<evidence type="ECO:0000256" key="5">
    <source>
        <dbReference type="ARBA" id="ARBA00022679"/>
    </source>
</evidence>
<evidence type="ECO:0000256" key="7">
    <source>
        <dbReference type="ARBA" id="ARBA00022946"/>
    </source>
</evidence>
<sequence length="1457" mass="162216">MLVRSASSRQALPLRRLASPSAPQLLQRCAFLGQPQPCAAASTRGILTASPVLRPWRRKRSFGALLGFERRLGTALDEVRQHDEIPFQVLRNEPPSSYLSQQYGSQLYHLKPFNAADPLVVMEPSENRMSQRINNYGVPGDIDEMLSIFDACVHVGRLDRAALVLKRFANMRVLTGEEAMELHNRYLRERLAQIRDNPAAHKADDIHSWFEMRIRAKSLPYTTETLAYLIKAALLTAEDARLQRLVERYMGMLPPESALEYLFDFLDDVFEERDLARISELCPAYNMPADLLSTIDAEEDNDFSSHPSEDMAEEEHWRPTESTGDVPRVRPTPQKGVGLQSLQSTLSLFEDIPAGRDIASLPLSQRREIQAKLERDCVDAALERWRVENETLQEMGLSTAVSSASLSARVYDWHRALEARLTEELKKIDVSEKASPKAKEDLDRCVYGPFLRQSTPARLAAVTILSALSGLATHGVSNGMTLSYAVTQLSRIVEDDIHAQHASEQPSTKVKGSARNLRIRRAARQQSASESENLAPEKASPSSTIVQHKVHGWPMTIRTKVGAALLSAFIATAKITVVREHPETKVLVSQEQPAFTHAQQLKRGKKIGMLQPNRMVVELMKREPKGHFLARQLPMVVEPKPWTKFDQGGFLEYPTLLVRIKQGERDQKIYTEAAIARGDMDQVLKGLDILGKTAWKINRKLLEVLLTAWNTGEELASLPALDPQVTIPKEPDSSADPLLRRHWIKEVRAAQNVKTGKHSERCFINFQLEIARAFRDQTFYFPHNIDFRGRAYPVPTYLNHMGADHVRGLLLFAKGKPLGESGLRWLKVHLANVFGYDKASLLDRENFALQEIDNIRDSCADPLGGKRWWLQAEDPFQCLATCYELLAALELPDPTKYVSHLPIHQDGTCNGLQHYAALGGDSWGARQVNLEPGDKPADVYSAVAELVNKGIAEDLERNDIFAQCLAGKVNRKVVKQTVMTNVYGVTFVGAKKQIMKQLMALYPNLSTEAGIDFSLMASYIATKVFAALSTMFSGAHDIQTWLGVIGGRVCRALTPEQILQLSDADAVPTTKSGLRSSTVAKKVRAQQKMPLMDLMSKFRSTLIWTTPLRMPVVQPYRKSATRVVQTCLQELVLTAPERDDPVNRRKQLQAFPPNFIHSLDASHMMLSALECDTLGLTFAAVHDSFWTHAADVDAMNGVIRDSFIRIHSENVIGRLAAEFQARYKDSLFLASVYAASPVGQKILAWRKTNDMNMRDELLAERRRQELLASEDPEDVEKGKAMQTAASIFETMAAGDDLIMGDDESDVIRLGSLPTAKQVSSALADTSTDTSTDTATDTTTDMTMDTTADDDGPSSGAVSSENPDDLQEGHEEAELEPPSMESGTAEGENNAVASAHLQKMIGTNLFANAMASSMTAKLKRKSQSHKGLPIWLPLTFPPVPIKGDFDVRRLKGSKYFFS</sequence>
<keyword evidence="7" id="KW-0809">Transit peptide</keyword>
<feature type="domain" description="DNA-directed RNA polymerase N-terminal" evidence="13">
    <location>
        <begin position="368"/>
        <end position="692"/>
    </location>
</feature>
<dbReference type="GO" id="GO:0003899">
    <property type="term" value="F:DNA-directed RNA polymerase activity"/>
    <property type="evidence" value="ECO:0007669"/>
    <property type="project" value="UniProtKB-EC"/>
</dbReference>
<dbReference type="PROSITE" id="PS00489">
    <property type="entry name" value="RNA_POL_PHAGE_2"/>
    <property type="match status" value="1"/>
</dbReference>
<dbReference type="PROSITE" id="PS00900">
    <property type="entry name" value="RNA_POL_PHAGE_1"/>
    <property type="match status" value="1"/>
</dbReference>
<dbReference type="InterPro" id="IPR043502">
    <property type="entry name" value="DNA/RNA_pol_sf"/>
</dbReference>
<comment type="subcellular location">
    <subcellularLocation>
        <location evidence="2">Mitochondrion</location>
    </subcellularLocation>
</comment>
<dbReference type="Gene3D" id="1.10.287.260">
    <property type="match status" value="1"/>
</dbReference>
<comment type="catalytic activity">
    <reaction evidence="10 11">
        <text>RNA(n) + a ribonucleoside 5'-triphosphate = RNA(n+1) + diphosphate</text>
        <dbReference type="Rhea" id="RHEA:21248"/>
        <dbReference type="Rhea" id="RHEA-COMP:14527"/>
        <dbReference type="Rhea" id="RHEA-COMP:17342"/>
        <dbReference type="ChEBI" id="CHEBI:33019"/>
        <dbReference type="ChEBI" id="CHEBI:61557"/>
        <dbReference type="ChEBI" id="CHEBI:140395"/>
        <dbReference type="EC" id="2.7.7.6"/>
    </reaction>
</comment>
<dbReference type="Gene3D" id="1.10.1320.10">
    <property type="entry name" value="DNA-directed RNA polymerase, N-terminal domain"/>
    <property type="match status" value="1"/>
</dbReference>
<evidence type="ECO:0000256" key="2">
    <source>
        <dbReference type="ARBA" id="ARBA00004173"/>
    </source>
</evidence>
<evidence type="ECO:0000256" key="1">
    <source>
        <dbReference type="ARBA" id="ARBA00004026"/>
    </source>
</evidence>
<keyword evidence="9 11" id="KW-0804">Transcription</keyword>
<dbReference type="SUPFAM" id="SSF56672">
    <property type="entry name" value="DNA/RNA polymerases"/>
    <property type="match status" value="1"/>
</dbReference>
<dbReference type="Gene3D" id="1.10.287.280">
    <property type="match status" value="1"/>
</dbReference>
<feature type="region of interest" description="Disordered" evidence="12">
    <location>
        <begin position="1315"/>
        <end position="1387"/>
    </location>
</feature>
<dbReference type="InterPro" id="IPR046950">
    <property type="entry name" value="DNA-dir_Rpol_C_phage-type"/>
</dbReference>
<evidence type="ECO:0000259" key="13">
    <source>
        <dbReference type="SMART" id="SM01311"/>
    </source>
</evidence>
<keyword evidence="8" id="KW-0496">Mitochondrion</keyword>
<dbReference type="SMART" id="SM01311">
    <property type="entry name" value="RPOL_N"/>
    <property type="match status" value="1"/>
</dbReference>
<dbReference type="PANTHER" id="PTHR10102:SF0">
    <property type="entry name" value="DNA-DIRECTED RNA POLYMERASE, MITOCHONDRIAL"/>
    <property type="match status" value="1"/>
</dbReference>
<name>A0AAE0IEM3_9PEZI</name>
<dbReference type="Pfam" id="PF14700">
    <property type="entry name" value="RPOL_N"/>
    <property type="match status" value="1"/>
</dbReference>
<keyword evidence="15" id="KW-1185">Reference proteome</keyword>
<dbReference type="FunFam" id="1.10.287.280:FF:000001">
    <property type="entry name" value="DNA-directed RNA polymerase"/>
    <property type="match status" value="1"/>
</dbReference>
<reference evidence="14" key="2">
    <citation type="submission" date="2023-06" db="EMBL/GenBank/DDBJ databases">
        <authorList>
            <consortium name="Lawrence Berkeley National Laboratory"/>
            <person name="Haridas S."/>
            <person name="Hensen N."/>
            <person name="Bonometti L."/>
            <person name="Westerberg I."/>
            <person name="Brannstrom I.O."/>
            <person name="Guillou S."/>
            <person name="Cros-Aarteil S."/>
            <person name="Calhoun S."/>
            <person name="Kuo A."/>
            <person name="Mondo S."/>
            <person name="Pangilinan J."/>
            <person name="Riley R."/>
            <person name="Labutti K."/>
            <person name="Andreopoulos B."/>
            <person name="Lipzen A."/>
            <person name="Chen C."/>
            <person name="Yanf M."/>
            <person name="Daum C."/>
            <person name="Ng V."/>
            <person name="Clum A."/>
            <person name="Steindorff A."/>
            <person name="Ohm R."/>
            <person name="Martin F."/>
            <person name="Silar P."/>
            <person name="Natvig D."/>
            <person name="Lalanne C."/>
            <person name="Gautier V."/>
            <person name="Ament-Velasquez S.L."/>
            <person name="Kruys A."/>
            <person name="Hutchinson M.I."/>
            <person name="Powell A.J."/>
            <person name="Barry K."/>
            <person name="Miller A.N."/>
            <person name="Grigoriev I.V."/>
            <person name="Debuchy R."/>
            <person name="Gladieux P."/>
            <person name="Thoren M.H."/>
            <person name="Johannesson H."/>
        </authorList>
    </citation>
    <scope>NUCLEOTIDE SEQUENCE</scope>
    <source>
        <strain evidence="14">SMH4131-1</strain>
    </source>
</reference>
<dbReference type="Gene3D" id="1.10.150.20">
    <property type="entry name" value="5' to 3' exonuclease, C-terminal subdomain"/>
    <property type="match status" value="1"/>
</dbReference>
<evidence type="ECO:0000256" key="4">
    <source>
        <dbReference type="ARBA" id="ARBA00022478"/>
    </source>
</evidence>
<evidence type="ECO:0000313" key="15">
    <source>
        <dbReference type="Proteomes" id="UP001286456"/>
    </source>
</evidence>
<gene>
    <name evidence="14" type="ORF">B0T19DRAFT_426969</name>
</gene>